<evidence type="ECO:0000256" key="2">
    <source>
        <dbReference type="ARBA" id="ARBA00023125"/>
    </source>
</evidence>
<feature type="DNA-binding region" description="H-T-H motif" evidence="4">
    <location>
        <begin position="32"/>
        <end position="51"/>
    </location>
</feature>
<dbReference type="InterPro" id="IPR001647">
    <property type="entry name" value="HTH_TetR"/>
</dbReference>
<dbReference type="Pfam" id="PF00440">
    <property type="entry name" value="TetR_N"/>
    <property type="match status" value="1"/>
</dbReference>
<dbReference type="PROSITE" id="PS01081">
    <property type="entry name" value="HTH_TETR_1"/>
    <property type="match status" value="1"/>
</dbReference>
<gene>
    <name evidence="6" type="ORF">LP52_08475</name>
</gene>
<sequence length="212" mass="22214">MPARGRPRQFDRTAALRMAMVLFWEHGYEGTSLSALTSAMGITSTSLYAAFGSKEQVFREAVELYSSDSATGEEALAASPTARQAVETMLRENAAAYVDPATPRGCMVVLAGMNLTAANEGVGRYLAACRAGDRANLLARLRRGAAEGELAPSTDLEAVADYYLTVLHGLSVQARDGFTLDQANAVVDTAMAAWGSFAGGRGGAAASGHEQV</sequence>
<reference evidence="7" key="1">
    <citation type="journal article" date="2015" name="Chem. Biol.">
        <title>Structure, bioactivity, and resistance mechanism of streptomonomicin, an unusual lasso Peptide from an understudied halophilic actinomycete.</title>
        <authorList>
            <person name="Metelev M."/>
            <person name="Tietz J.I."/>
            <person name="Melby J.O."/>
            <person name="Blair P.M."/>
            <person name="Zhu L."/>
            <person name="Livnat I."/>
            <person name="Severinov K."/>
            <person name="Mitchell D.A."/>
        </authorList>
    </citation>
    <scope>NUCLEOTIDE SEQUENCE [LARGE SCALE GENOMIC DNA]</scope>
    <source>
        <strain evidence="7">YIM 90003</strain>
    </source>
</reference>
<dbReference type="PANTHER" id="PTHR47506:SF1">
    <property type="entry name" value="HTH-TYPE TRANSCRIPTIONAL REGULATOR YJDC"/>
    <property type="match status" value="1"/>
</dbReference>
<dbReference type="OrthoDB" id="9805134at2"/>
<dbReference type="GO" id="GO:0003677">
    <property type="term" value="F:DNA binding"/>
    <property type="evidence" value="ECO:0007669"/>
    <property type="project" value="UniProtKB-UniRule"/>
</dbReference>
<dbReference type="Pfam" id="PF16925">
    <property type="entry name" value="TetR_C_13"/>
    <property type="match status" value="1"/>
</dbReference>
<dbReference type="InterPro" id="IPR009057">
    <property type="entry name" value="Homeodomain-like_sf"/>
</dbReference>
<keyword evidence="1" id="KW-0805">Transcription regulation</keyword>
<dbReference type="Gene3D" id="1.10.10.60">
    <property type="entry name" value="Homeodomain-like"/>
    <property type="match status" value="1"/>
</dbReference>
<dbReference type="RefSeq" id="WP_040272244.1">
    <property type="nucleotide sequence ID" value="NZ_JROO01000014.1"/>
</dbReference>
<comment type="caution">
    <text evidence="6">The sequence shown here is derived from an EMBL/GenBank/DDBJ whole genome shotgun (WGS) entry which is preliminary data.</text>
</comment>
<protein>
    <submittedName>
        <fullName evidence="6">TetR family transcriptional regulator</fullName>
    </submittedName>
</protein>
<dbReference type="InterPro" id="IPR023772">
    <property type="entry name" value="DNA-bd_HTH_TetR-type_CS"/>
</dbReference>
<evidence type="ECO:0000256" key="1">
    <source>
        <dbReference type="ARBA" id="ARBA00023015"/>
    </source>
</evidence>
<evidence type="ECO:0000256" key="4">
    <source>
        <dbReference type="PROSITE-ProRule" id="PRU00335"/>
    </source>
</evidence>
<evidence type="ECO:0000259" key="5">
    <source>
        <dbReference type="PROSITE" id="PS50977"/>
    </source>
</evidence>
<evidence type="ECO:0000313" key="7">
    <source>
        <dbReference type="Proteomes" id="UP000031675"/>
    </source>
</evidence>
<organism evidence="6 7">
    <name type="scientific">Streptomonospora alba</name>
    <dbReference type="NCBI Taxonomy" id="183763"/>
    <lineage>
        <taxon>Bacteria</taxon>
        <taxon>Bacillati</taxon>
        <taxon>Actinomycetota</taxon>
        <taxon>Actinomycetes</taxon>
        <taxon>Streptosporangiales</taxon>
        <taxon>Nocardiopsidaceae</taxon>
        <taxon>Streptomonospora</taxon>
    </lineage>
</organism>
<dbReference type="InterPro" id="IPR036271">
    <property type="entry name" value="Tet_transcr_reg_TetR-rel_C_sf"/>
</dbReference>
<feature type="domain" description="HTH tetR-type" evidence="5">
    <location>
        <begin position="9"/>
        <end position="69"/>
    </location>
</feature>
<dbReference type="PROSITE" id="PS50977">
    <property type="entry name" value="HTH_TETR_2"/>
    <property type="match status" value="1"/>
</dbReference>
<evidence type="ECO:0000256" key="3">
    <source>
        <dbReference type="ARBA" id="ARBA00023163"/>
    </source>
</evidence>
<dbReference type="EMBL" id="JROO01000014">
    <property type="protein sequence ID" value="KIH99168.1"/>
    <property type="molecule type" value="Genomic_DNA"/>
</dbReference>
<dbReference type="AlphaFoldDB" id="A0A0C2G784"/>
<dbReference type="STRING" id="183763.LP52_08475"/>
<dbReference type="SUPFAM" id="SSF46689">
    <property type="entry name" value="Homeodomain-like"/>
    <property type="match status" value="1"/>
</dbReference>
<name>A0A0C2G784_9ACTN</name>
<evidence type="ECO:0000313" key="6">
    <source>
        <dbReference type="EMBL" id="KIH99168.1"/>
    </source>
</evidence>
<dbReference type="Proteomes" id="UP000031675">
    <property type="component" value="Unassembled WGS sequence"/>
</dbReference>
<dbReference type="Gene3D" id="1.10.357.10">
    <property type="entry name" value="Tetracycline Repressor, domain 2"/>
    <property type="match status" value="1"/>
</dbReference>
<accession>A0A0C2G784</accession>
<keyword evidence="3" id="KW-0804">Transcription</keyword>
<dbReference type="PANTHER" id="PTHR47506">
    <property type="entry name" value="TRANSCRIPTIONAL REGULATORY PROTEIN"/>
    <property type="match status" value="1"/>
</dbReference>
<proteinExistence type="predicted"/>
<keyword evidence="7" id="KW-1185">Reference proteome</keyword>
<dbReference type="InterPro" id="IPR011075">
    <property type="entry name" value="TetR_C"/>
</dbReference>
<dbReference type="SUPFAM" id="SSF48498">
    <property type="entry name" value="Tetracyclin repressor-like, C-terminal domain"/>
    <property type="match status" value="1"/>
</dbReference>
<keyword evidence="2 4" id="KW-0238">DNA-binding</keyword>